<proteinExistence type="predicted"/>
<sequence>MASPLLGLKYDSINDLSGSAEEFPRVINVNE</sequence>
<dbReference type="AlphaFoldDB" id="A0A382XDT0"/>
<name>A0A382XDT0_9ZZZZ</name>
<gene>
    <name evidence="1" type="ORF">METZ01_LOCUS421619</name>
</gene>
<dbReference type="EMBL" id="UINC01166676">
    <property type="protein sequence ID" value="SVD68765.1"/>
    <property type="molecule type" value="Genomic_DNA"/>
</dbReference>
<feature type="non-terminal residue" evidence="1">
    <location>
        <position position="31"/>
    </location>
</feature>
<organism evidence="1">
    <name type="scientific">marine metagenome</name>
    <dbReference type="NCBI Taxonomy" id="408172"/>
    <lineage>
        <taxon>unclassified sequences</taxon>
        <taxon>metagenomes</taxon>
        <taxon>ecological metagenomes</taxon>
    </lineage>
</organism>
<accession>A0A382XDT0</accession>
<evidence type="ECO:0000313" key="1">
    <source>
        <dbReference type="EMBL" id="SVD68765.1"/>
    </source>
</evidence>
<protein>
    <submittedName>
        <fullName evidence="1">Uncharacterized protein</fullName>
    </submittedName>
</protein>
<reference evidence="1" key="1">
    <citation type="submission" date="2018-05" db="EMBL/GenBank/DDBJ databases">
        <authorList>
            <person name="Lanie J.A."/>
            <person name="Ng W.-L."/>
            <person name="Kazmierczak K.M."/>
            <person name="Andrzejewski T.M."/>
            <person name="Davidsen T.M."/>
            <person name="Wayne K.J."/>
            <person name="Tettelin H."/>
            <person name="Glass J.I."/>
            <person name="Rusch D."/>
            <person name="Podicherti R."/>
            <person name="Tsui H.-C.T."/>
            <person name="Winkler M.E."/>
        </authorList>
    </citation>
    <scope>NUCLEOTIDE SEQUENCE</scope>
</reference>